<dbReference type="EMBL" id="CP001684">
    <property type="protein sequence ID" value="ACV22244.1"/>
    <property type="molecule type" value="Genomic_DNA"/>
</dbReference>
<comment type="cofactor">
    <cofactor evidence="6">
        <name>a divalent metal cation</name>
        <dbReference type="ChEBI" id="CHEBI:60240"/>
    </cofactor>
</comment>
<dbReference type="GO" id="GO:0008408">
    <property type="term" value="F:3'-5' exonuclease activity"/>
    <property type="evidence" value="ECO:0007669"/>
    <property type="project" value="InterPro"/>
</dbReference>
<dbReference type="Pfam" id="PF01612">
    <property type="entry name" value="DNA_pol_A_exo1"/>
    <property type="match status" value="1"/>
</dbReference>
<dbReference type="GO" id="GO:0005737">
    <property type="term" value="C:cytoplasm"/>
    <property type="evidence" value="ECO:0007669"/>
    <property type="project" value="UniProtKB-SubCell"/>
</dbReference>
<dbReference type="GO" id="GO:0033890">
    <property type="term" value="F:ribonuclease D activity"/>
    <property type="evidence" value="ECO:0007669"/>
    <property type="project" value="UniProtKB-UniRule"/>
</dbReference>
<keyword evidence="4 6" id="KW-0378">Hydrolase</keyword>
<dbReference type="SUPFAM" id="SSF53098">
    <property type="entry name" value="Ribonuclease H-like"/>
    <property type="match status" value="1"/>
</dbReference>
<dbReference type="CDD" id="cd06142">
    <property type="entry name" value="RNaseD_exo"/>
    <property type="match status" value="1"/>
</dbReference>
<dbReference type="GO" id="GO:0042780">
    <property type="term" value="P:tRNA 3'-end processing"/>
    <property type="evidence" value="ECO:0007669"/>
    <property type="project" value="UniProtKB-UniRule"/>
</dbReference>
<evidence type="ECO:0000256" key="2">
    <source>
        <dbReference type="ARBA" id="ARBA00022694"/>
    </source>
</evidence>
<keyword evidence="1 6" id="KW-0963">Cytoplasm</keyword>
<dbReference type="InterPro" id="IPR006292">
    <property type="entry name" value="RNase_D"/>
</dbReference>
<dbReference type="Proteomes" id="UP000002026">
    <property type="component" value="Chromosome"/>
</dbReference>
<evidence type="ECO:0000313" key="8">
    <source>
        <dbReference type="EMBL" id="ACV22244.1"/>
    </source>
</evidence>
<evidence type="ECO:0000256" key="6">
    <source>
        <dbReference type="HAMAP-Rule" id="MF_01899"/>
    </source>
</evidence>
<keyword evidence="9" id="KW-1185">Reference proteome</keyword>
<dbReference type="EC" id="3.1.13.5" evidence="6"/>
<keyword evidence="2 6" id="KW-0819">tRNA processing</keyword>
<dbReference type="PANTHER" id="PTHR47649:SF1">
    <property type="entry name" value="RIBONUCLEASE D"/>
    <property type="match status" value="1"/>
</dbReference>
<dbReference type="eggNOG" id="COG0349">
    <property type="taxonomic scope" value="Bacteria"/>
</dbReference>
<dbReference type="InterPro" id="IPR012337">
    <property type="entry name" value="RNaseH-like_sf"/>
</dbReference>
<dbReference type="SMART" id="SM00341">
    <property type="entry name" value="HRDC"/>
    <property type="match status" value="1"/>
</dbReference>
<name>C7N5Q9_SLAHD</name>
<evidence type="ECO:0000313" key="9">
    <source>
        <dbReference type="Proteomes" id="UP000002026"/>
    </source>
</evidence>
<protein>
    <recommendedName>
        <fullName evidence="6">Ribonuclease D</fullName>
        <shortName evidence="6">RNase D</shortName>
        <ecNumber evidence="6">3.1.13.5</ecNumber>
    </recommendedName>
</protein>
<evidence type="ECO:0000259" key="7">
    <source>
        <dbReference type="PROSITE" id="PS50967"/>
    </source>
</evidence>
<comment type="subcellular location">
    <subcellularLocation>
        <location evidence="6">Cytoplasm</location>
    </subcellularLocation>
</comment>
<gene>
    <name evidence="6" type="primary">rnd</name>
    <name evidence="8" type="ordered locus">Shel_12160</name>
</gene>
<dbReference type="HAMAP" id="MF_01899">
    <property type="entry name" value="RNase_D"/>
    <property type="match status" value="1"/>
</dbReference>
<dbReference type="InterPro" id="IPR051086">
    <property type="entry name" value="RNase_D-like"/>
</dbReference>
<dbReference type="GO" id="GO:0003676">
    <property type="term" value="F:nucleic acid binding"/>
    <property type="evidence" value="ECO:0007669"/>
    <property type="project" value="InterPro"/>
</dbReference>
<comment type="function">
    <text evidence="6">Exonuclease involved in the 3' processing of various precursor tRNAs. Initiates hydrolysis at the 3'-terminus of an RNA molecule and releases 5'-mononucleotides.</text>
</comment>
<keyword evidence="3 6" id="KW-0540">Nuclease</keyword>
<dbReference type="STRING" id="471855.Shel_12160"/>
<dbReference type="InterPro" id="IPR002562">
    <property type="entry name" value="3'-5'_exonuclease_dom"/>
</dbReference>
<evidence type="ECO:0000256" key="5">
    <source>
        <dbReference type="ARBA" id="ARBA00022839"/>
    </source>
</evidence>
<feature type="domain" description="HRDC" evidence="7">
    <location>
        <begin position="206"/>
        <end position="286"/>
    </location>
</feature>
<keyword evidence="5 6" id="KW-0269">Exonuclease</keyword>
<dbReference type="InterPro" id="IPR002121">
    <property type="entry name" value="HRDC_dom"/>
</dbReference>
<proteinExistence type="inferred from homology"/>
<comment type="catalytic activity">
    <reaction evidence="6">
        <text>Exonucleolytic cleavage that removes extra residues from the 3'-terminus of tRNA to produce 5'-mononucleotides.</text>
        <dbReference type="EC" id="3.1.13.5"/>
    </reaction>
</comment>
<dbReference type="InterPro" id="IPR036397">
    <property type="entry name" value="RNaseH_sf"/>
</dbReference>
<dbReference type="SUPFAM" id="SSF47819">
    <property type="entry name" value="HRDC-like"/>
    <property type="match status" value="2"/>
</dbReference>
<dbReference type="SMART" id="SM00474">
    <property type="entry name" value="35EXOc"/>
    <property type="match status" value="1"/>
</dbReference>
<evidence type="ECO:0000256" key="3">
    <source>
        <dbReference type="ARBA" id="ARBA00022722"/>
    </source>
</evidence>
<evidence type="ECO:0000256" key="4">
    <source>
        <dbReference type="ARBA" id="ARBA00022801"/>
    </source>
</evidence>
<dbReference type="PROSITE" id="PS50967">
    <property type="entry name" value="HRDC"/>
    <property type="match status" value="1"/>
</dbReference>
<dbReference type="NCBIfam" id="TIGR01388">
    <property type="entry name" value="rnd"/>
    <property type="match status" value="1"/>
</dbReference>
<dbReference type="Pfam" id="PF00570">
    <property type="entry name" value="HRDC"/>
    <property type="match status" value="1"/>
</dbReference>
<dbReference type="GO" id="GO:0000166">
    <property type="term" value="F:nucleotide binding"/>
    <property type="evidence" value="ECO:0007669"/>
    <property type="project" value="InterPro"/>
</dbReference>
<accession>C7N5Q9</accession>
<organism evidence="8 9">
    <name type="scientific">Slackia heliotrinireducens (strain ATCC 29202 / DSM 20476 / NCTC 11029 / RHS 1)</name>
    <name type="common">Peptococcus heliotrinreducens</name>
    <dbReference type="NCBI Taxonomy" id="471855"/>
    <lineage>
        <taxon>Bacteria</taxon>
        <taxon>Bacillati</taxon>
        <taxon>Actinomycetota</taxon>
        <taxon>Coriobacteriia</taxon>
        <taxon>Eggerthellales</taxon>
        <taxon>Eggerthellaceae</taxon>
        <taxon>Slackia</taxon>
    </lineage>
</organism>
<evidence type="ECO:0000256" key="1">
    <source>
        <dbReference type="ARBA" id="ARBA00022490"/>
    </source>
</evidence>
<dbReference type="AlphaFoldDB" id="C7N5Q9"/>
<sequence>MITEQTQLDAFVEHARAHKVLAIDTEFMREKTYWPKLCLIQLATPERAVAVDPLRLHDLSALNVLFQDENILKLFHASRQDLEIINIEMGCLPAPIFDTQIAAALLGHTTQIGYGPLVMNELGVHLKKADSYTDWSRRPLTKSQLQYALDDVIYLPKLYDSMSRKLKKLNRMDWLASDFRDLSDPSNYEKPPEERFLHLKRVNQLNQQQLACARNVAAWRERKAMKRNIPRKWVLTDEQLVEICKREPQSIDELFMVRGVDRILKLDDAREVLRECQAAYREDPETWPELPRPAKSERNVDAQVDLMTALVRLRARENNVAFQVLVSHDELVHIARGHYERCDVLKGWRKRMVGDELLKLVNGELALRIEDGNLKVTRRSRSSSRKPKGPDA</sequence>
<dbReference type="PANTHER" id="PTHR47649">
    <property type="entry name" value="RIBONUCLEASE D"/>
    <property type="match status" value="1"/>
</dbReference>
<dbReference type="InterPro" id="IPR044876">
    <property type="entry name" value="HRDC_dom_sf"/>
</dbReference>
<dbReference type="Gene3D" id="1.10.150.80">
    <property type="entry name" value="HRDC domain"/>
    <property type="match status" value="1"/>
</dbReference>
<comment type="similarity">
    <text evidence="6">Belongs to the RNase D family.</text>
</comment>
<dbReference type="InterPro" id="IPR010997">
    <property type="entry name" value="HRDC-like_sf"/>
</dbReference>
<reference evidence="8 9" key="1">
    <citation type="journal article" date="2009" name="Stand. Genomic Sci.">
        <title>Complete genome sequence of Slackia heliotrinireducens type strain (RHS 1).</title>
        <authorList>
            <person name="Pukall R."/>
            <person name="Lapidus A."/>
            <person name="Nolan M."/>
            <person name="Copeland A."/>
            <person name="Glavina Del Rio T."/>
            <person name="Lucas S."/>
            <person name="Chen F."/>
            <person name="Tice H."/>
            <person name="Cheng J.F."/>
            <person name="Chertkov O."/>
            <person name="Bruce D."/>
            <person name="Goodwin L."/>
            <person name="Kuske C."/>
            <person name="Brettin T."/>
            <person name="Detter J.C."/>
            <person name="Han C."/>
            <person name="Pitluck S."/>
            <person name="Pati A."/>
            <person name="Mavrommatis K."/>
            <person name="Ivanova N."/>
            <person name="Ovchinnikova G."/>
            <person name="Chen A."/>
            <person name="Palaniappan K."/>
            <person name="Schneider S."/>
            <person name="Rohde M."/>
            <person name="Chain P."/>
            <person name="D'haeseleer P."/>
            <person name="Goker M."/>
            <person name="Bristow J."/>
            <person name="Eisen J.A."/>
            <person name="Markowitz V."/>
            <person name="Kyrpides N.C."/>
            <person name="Klenk H.P."/>
            <person name="Hugenholtz P."/>
        </authorList>
    </citation>
    <scope>NUCLEOTIDE SEQUENCE [LARGE SCALE GENOMIC DNA]</scope>
    <source>
        <strain evidence="9">ATCC 29202 / DSM 20476 / NCTC 11029 / RHS 1</strain>
    </source>
</reference>
<dbReference type="KEGG" id="shi:Shel_12160"/>
<dbReference type="Gene3D" id="3.30.420.10">
    <property type="entry name" value="Ribonuclease H-like superfamily/Ribonuclease H"/>
    <property type="match status" value="1"/>
</dbReference>
<dbReference type="HOGENOM" id="CLU_042387_0_0_11"/>